<dbReference type="PROSITE" id="PS50889">
    <property type="entry name" value="S4"/>
    <property type="match status" value="1"/>
</dbReference>
<dbReference type="GO" id="GO:0034605">
    <property type="term" value="P:cellular response to heat"/>
    <property type="evidence" value="ECO:0007669"/>
    <property type="project" value="InterPro"/>
</dbReference>
<feature type="compositionally biased region" description="Basic and acidic residues" evidence="5">
    <location>
        <begin position="109"/>
        <end position="125"/>
    </location>
</feature>
<dbReference type="InterPro" id="IPR036986">
    <property type="entry name" value="S4_RNA-bd_sf"/>
</dbReference>
<dbReference type="EMBL" id="CAADEW010000001">
    <property type="protein sequence ID" value="VFJ42250.1"/>
    <property type="molecule type" value="Genomic_DNA"/>
</dbReference>
<comment type="similarity">
    <text evidence="1 4">Belongs to the HSP15 family.</text>
</comment>
<dbReference type="CDD" id="cd00165">
    <property type="entry name" value="S4"/>
    <property type="match status" value="1"/>
</dbReference>
<dbReference type="GO" id="GO:0003727">
    <property type="term" value="F:single-stranded RNA binding"/>
    <property type="evidence" value="ECO:0007669"/>
    <property type="project" value="InterPro"/>
</dbReference>
<proteinExistence type="inferred from homology"/>
<evidence type="ECO:0000256" key="2">
    <source>
        <dbReference type="ARBA" id="ARBA00022884"/>
    </source>
</evidence>
<gene>
    <name evidence="7" type="ORF">BECKFW1821A_GA0114235_10017</name>
</gene>
<accession>A0A450RT27</accession>
<dbReference type="PIRSF" id="PIRSF016821">
    <property type="entry name" value="HSP15"/>
    <property type="match status" value="1"/>
</dbReference>
<evidence type="ECO:0000256" key="1">
    <source>
        <dbReference type="ARBA" id="ARBA00008396"/>
    </source>
</evidence>
<dbReference type="Pfam" id="PF01479">
    <property type="entry name" value="S4"/>
    <property type="match status" value="1"/>
</dbReference>
<keyword evidence="7" id="KW-0346">Stress response</keyword>
<protein>
    <recommendedName>
        <fullName evidence="4">Heat shock protein 15</fullName>
    </recommendedName>
</protein>
<dbReference type="SUPFAM" id="SSF55174">
    <property type="entry name" value="Alpha-L RNA-binding motif"/>
    <property type="match status" value="1"/>
</dbReference>
<evidence type="ECO:0000259" key="6">
    <source>
        <dbReference type="SMART" id="SM00363"/>
    </source>
</evidence>
<organism evidence="7">
    <name type="scientific">Candidatus Kentrum sp. FW</name>
    <dbReference type="NCBI Taxonomy" id="2126338"/>
    <lineage>
        <taxon>Bacteria</taxon>
        <taxon>Pseudomonadati</taxon>
        <taxon>Pseudomonadota</taxon>
        <taxon>Gammaproteobacteria</taxon>
        <taxon>Candidatus Kentrum</taxon>
    </lineage>
</organism>
<dbReference type="InterPro" id="IPR002942">
    <property type="entry name" value="S4_RNA-bd"/>
</dbReference>
<dbReference type="SMART" id="SM00363">
    <property type="entry name" value="S4"/>
    <property type="match status" value="1"/>
</dbReference>
<feature type="domain" description="RNA-binding S4" evidence="6">
    <location>
        <begin position="23"/>
        <end position="89"/>
    </location>
</feature>
<dbReference type="GO" id="GO:0003677">
    <property type="term" value="F:DNA binding"/>
    <property type="evidence" value="ECO:0007669"/>
    <property type="project" value="UniProtKB-KW"/>
</dbReference>
<evidence type="ECO:0000256" key="5">
    <source>
        <dbReference type="SAM" id="MobiDB-lite"/>
    </source>
</evidence>
<sequence length="144" mass="16428">MPRKSNATASENRPSDSPTSDSQRLDKWLWAARFFKTRSLAAEAISGGKVQVEDQRVKPAKLVRAGARIRIRRGPMEWEVIAQGISKQRRPASEAVLLYQETSASLANRENEAERRRVEKTERARGMGRPTKRDRRRLSELTGR</sequence>
<dbReference type="InterPro" id="IPR025708">
    <property type="entry name" value="HSP15"/>
</dbReference>
<evidence type="ECO:0000256" key="3">
    <source>
        <dbReference type="ARBA" id="ARBA00023125"/>
    </source>
</evidence>
<feature type="region of interest" description="Disordered" evidence="5">
    <location>
        <begin position="108"/>
        <end position="144"/>
    </location>
</feature>
<reference evidence="7" key="1">
    <citation type="submission" date="2019-02" db="EMBL/GenBank/DDBJ databases">
        <authorList>
            <person name="Gruber-Vodicka R. H."/>
            <person name="Seah K. B. B."/>
        </authorList>
    </citation>
    <scope>NUCLEOTIDE SEQUENCE</scope>
    <source>
        <strain evidence="7">BECK_BZ15</strain>
    </source>
</reference>
<dbReference type="AlphaFoldDB" id="A0A450RT27"/>
<dbReference type="GO" id="GO:0043023">
    <property type="term" value="F:ribosomal large subunit binding"/>
    <property type="evidence" value="ECO:0007669"/>
    <property type="project" value="InterPro"/>
</dbReference>
<keyword evidence="2 4" id="KW-0694">RNA-binding</keyword>
<feature type="compositionally biased region" description="Polar residues" evidence="5">
    <location>
        <begin position="1"/>
        <end position="22"/>
    </location>
</feature>
<dbReference type="Gene3D" id="3.10.290.10">
    <property type="entry name" value="RNA-binding S4 domain"/>
    <property type="match status" value="1"/>
</dbReference>
<keyword evidence="3 4" id="KW-0238">DNA-binding</keyword>
<name>A0A450RT27_9GAMM</name>
<evidence type="ECO:0000256" key="4">
    <source>
        <dbReference type="PIRNR" id="PIRNR016821"/>
    </source>
</evidence>
<evidence type="ECO:0000313" key="7">
    <source>
        <dbReference type="EMBL" id="VFJ42250.1"/>
    </source>
</evidence>
<feature type="region of interest" description="Disordered" evidence="5">
    <location>
        <begin position="1"/>
        <end position="23"/>
    </location>
</feature>